<dbReference type="Proteomes" id="UP000697995">
    <property type="component" value="Unassembled WGS sequence"/>
</dbReference>
<sequence length="326" mass="32894">MQAGLGAAAGLAASIPLARPARALLPTTATLLVPGPEDGPLARLAGRLAGSLGRGATTALRLDLTVLGGPDGVTAANRFVTDAAPDGRSLLLLPGIAALSRMVGDPRARFDPAGWVPVCALQGGAMVVGRDAMPPPGSAPRFGLGGPDMPGAAGLLALDLLGLAASPVLGLPSPKAEAALAQGIAEAALLHGPDLPARLTAAGARPWFALDGVAGRDAMLPEVPALHDLPLGGPAELRGALTTATACLRLLAAVVLPPLTPADTVATWRVAAQRWLEEEARTGWAPGLRPLSGMEAGPLVAALAPAPATVLAYREWLLRRLNWRAD</sequence>
<proteinExistence type="predicted"/>
<reference evidence="1 2" key="1">
    <citation type="journal article" date="2020" name="Microorganisms">
        <title>Osmotic Adaptation and Compatible Solute Biosynthesis of Phototrophic Bacteria as Revealed from Genome Analyses.</title>
        <authorList>
            <person name="Imhoff J.F."/>
            <person name="Rahn T."/>
            <person name="Kunzel S."/>
            <person name="Keller A."/>
            <person name="Neulinger S.C."/>
        </authorList>
    </citation>
    <scope>NUCLEOTIDE SEQUENCE [LARGE SCALE GENOMIC DNA]</scope>
    <source>
        <strain evidence="1 2">DSM 15382</strain>
    </source>
</reference>
<dbReference type="EMBL" id="NRSG01000319">
    <property type="protein sequence ID" value="MBK1661529.1"/>
    <property type="molecule type" value="Genomic_DNA"/>
</dbReference>
<comment type="caution">
    <text evidence="1">The sequence shown here is derived from an EMBL/GenBank/DDBJ whole genome shotgun (WGS) entry which is preliminary data.</text>
</comment>
<organism evidence="1 2">
    <name type="scientific">Paracraurococcus ruber</name>
    <dbReference type="NCBI Taxonomy" id="77675"/>
    <lineage>
        <taxon>Bacteria</taxon>
        <taxon>Pseudomonadati</taxon>
        <taxon>Pseudomonadota</taxon>
        <taxon>Alphaproteobacteria</taxon>
        <taxon>Acetobacterales</taxon>
        <taxon>Roseomonadaceae</taxon>
        <taxon>Paracraurococcus</taxon>
    </lineage>
</organism>
<protein>
    <submittedName>
        <fullName evidence="1">Uncharacterized protein</fullName>
    </submittedName>
</protein>
<gene>
    <name evidence="1" type="ORF">CKO45_25300</name>
</gene>
<evidence type="ECO:0000313" key="1">
    <source>
        <dbReference type="EMBL" id="MBK1661529.1"/>
    </source>
</evidence>
<keyword evidence="2" id="KW-1185">Reference proteome</keyword>
<evidence type="ECO:0000313" key="2">
    <source>
        <dbReference type="Proteomes" id="UP000697995"/>
    </source>
</evidence>
<accession>A0ABS1D440</accession>
<name>A0ABS1D440_9PROT</name>